<sequence length="1014" mass="115274">MIYKVTICLLILLTLSTLCLPSKVTYYAYIESCKDRLCYSVNGISITYYYDSKAISLLCATPTPLRAEETLRPADMRAANSKGYNGGFVEAGGRKFCNNSEPLYFKFLNGFDSTYLDKSHGVSLFMAYENYDNSGILYLKFNESGSLRLDLSYGTNLTIDDSQWNCSVYEHQSTRACVCLENRSMEFCLKMPSEKFDPIVSSIEYYHIYGSLTWGDVLYHYYFEIFNNHNKDHFHFRCETFSILYDTGGEENISVIGISVNSTATSPDRSGYYYQRRCFAKDEANLSVLKEKYDNFTVFVDLPHTTKNGKEYMWHSLLWFHWPTWSGRYKPGKCSHQNETFPEDNTHIFSVCMRWNVTEKFYNGILQEYGSSTAITVPFASTTEDHTSFQTERSNNNSILKMNPTMSPLLSADELAEVIYGLSQTKNISKEAVVNVLSALDAVMNGTLAKAKLHDPKILQSLNSIVKNSCCDINFVGNSSLVVRRQTVSCTMTPIQDWPVMRDVPRNSILNASENNGDQISIKIPYETVCSEEDDDGYILIYYFFANMQFFVEQNKHKEGQREDKCLSKQRIQQNFPVLSGQLIMKSTFEAKHQIVKGDEYKVMATIMFPTQILPTNIHGTIKLVCWNGSKWVDTNNSKTVVENGHYVYTTNHLTDFTLIVVGTEIDPFLCDNVLEFISILLNFLSFCGLLILISSLIIKRCILVTTFQSLHILKILTNASPVERLILYIIGRRFMVLVSLGIPTAIVLILKISMPRLFDRHDDFCWIRPDYIIPSVVVPLSILGFNSLFIFGFIFIRVVAQGKLFGIYVKFGRSSVRTIISTSSTRSDESSSSTTSIVSTGAKHLEKAFSLLCIELMLGLPWVCQYLTLFAPQVTAAHYIFTIAIGSQGLVFIILHFYKKLRRHFFISPAYRSTSPLKYVLYKPKTEPSFHWRSIEEVARTGPIATQKVRQRDRLKRDHVPTTPKHPPTPCSCSSTSSTCSTVHLDRSSGPELAPVQMSSLFPLSDEVGLPFW</sequence>
<feature type="region of interest" description="Disordered" evidence="1">
    <location>
        <begin position="947"/>
        <end position="978"/>
    </location>
</feature>
<name>A0AAD4N683_9BILA</name>
<dbReference type="PANTHER" id="PTHR45692">
    <property type="entry name" value="G_PROTEIN_RECEP_F2_4 DOMAIN-CONTAINING PROTEIN"/>
    <property type="match status" value="1"/>
</dbReference>
<feature type="transmembrane region" description="Helical" evidence="2">
    <location>
        <begin position="773"/>
        <end position="797"/>
    </location>
</feature>
<evidence type="ECO:0000313" key="4">
    <source>
        <dbReference type="EMBL" id="KAI1713099.1"/>
    </source>
</evidence>
<keyword evidence="2" id="KW-0812">Transmembrane</keyword>
<feature type="chain" id="PRO_5041915861" description="G-protein coupled receptors family 2 profile 2 domain-containing protein" evidence="3">
    <location>
        <begin position="22"/>
        <end position="1014"/>
    </location>
</feature>
<evidence type="ECO:0000256" key="2">
    <source>
        <dbReference type="SAM" id="Phobius"/>
    </source>
</evidence>
<evidence type="ECO:0008006" key="6">
    <source>
        <dbReference type="Google" id="ProtNLM"/>
    </source>
</evidence>
<accession>A0AAD4N683</accession>
<feature type="transmembrane region" description="Helical" evidence="2">
    <location>
        <begin position="850"/>
        <end position="871"/>
    </location>
</feature>
<dbReference type="Proteomes" id="UP001201812">
    <property type="component" value="Unassembled WGS sequence"/>
</dbReference>
<keyword evidence="5" id="KW-1185">Reference proteome</keyword>
<keyword evidence="2" id="KW-1133">Transmembrane helix</keyword>
<proteinExistence type="predicted"/>
<keyword evidence="3" id="KW-0732">Signal</keyword>
<evidence type="ECO:0000256" key="3">
    <source>
        <dbReference type="SAM" id="SignalP"/>
    </source>
</evidence>
<protein>
    <recommendedName>
        <fullName evidence="6">G-protein coupled receptors family 2 profile 2 domain-containing protein</fullName>
    </recommendedName>
</protein>
<gene>
    <name evidence="4" type="ORF">DdX_09171</name>
</gene>
<organism evidence="4 5">
    <name type="scientific">Ditylenchus destructor</name>
    <dbReference type="NCBI Taxonomy" id="166010"/>
    <lineage>
        <taxon>Eukaryota</taxon>
        <taxon>Metazoa</taxon>
        <taxon>Ecdysozoa</taxon>
        <taxon>Nematoda</taxon>
        <taxon>Chromadorea</taxon>
        <taxon>Rhabditida</taxon>
        <taxon>Tylenchina</taxon>
        <taxon>Tylenchomorpha</taxon>
        <taxon>Sphaerularioidea</taxon>
        <taxon>Anguinidae</taxon>
        <taxon>Anguininae</taxon>
        <taxon>Ditylenchus</taxon>
    </lineage>
</organism>
<feature type="transmembrane region" description="Helical" evidence="2">
    <location>
        <begin position="735"/>
        <end position="753"/>
    </location>
</feature>
<evidence type="ECO:0000256" key="1">
    <source>
        <dbReference type="SAM" id="MobiDB-lite"/>
    </source>
</evidence>
<dbReference type="PANTHER" id="PTHR45692:SF1">
    <property type="entry name" value="G-PROTEIN COUPLED RECEPTORS FAMILY 2 PROFILE 2 DOMAIN-CONTAINING PROTEIN"/>
    <property type="match status" value="1"/>
</dbReference>
<evidence type="ECO:0000313" key="5">
    <source>
        <dbReference type="Proteomes" id="UP001201812"/>
    </source>
</evidence>
<feature type="transmembrane region" description="Helical" evidence="2">
    <location>
        <begin position="677"/>
        <end position="699"/>
    </location>
</feature>
<feature type="transmembrane region" description="Helical" evidence="2">
    <location>
        <begin position="877"/>
        <end position="899"/>
    </location>
</feature>
<dbReference type="AlphaFoldDB" id="A0AAD4N683"/>
<feature type="signal peptide" evidence="3">
    <location>
        <begin position="1"/>
        <end position="21"/>
    </location>
</feature>
<dbReference type="EMBL" id="JAKKPZ010000016">
    <property type="protein sequence ID" value="KAI1713099.1"/>
    <property type="molecule type" value="Genomic_DNA"/>
</dbReference>
<feature type="compositionally biased region" description="Basic and acidic residues" evidence="1">
    <location>
        <begin position="951"/>
        <end position="961"/>
    </location>
</feature>
<reference evidence="4" key="1">
    <citation type="submission" date="2022-01" db="EMBL/GenBank/DDBJ databases">
        <title>Genome Sequence Resource for Two Populations of Ditylenchus destructor, the Migratory Endoparasitic Phytonematode.</title>
        <authorList>
            <person name="Zhang H."/>
            <person name="Lin R."/>
            <person name="Xie B."/>
        </authorList>
    </citation>
    <scope>NUCLEOTIDE SEQUENCE</scope>
    <source>
        <strain evidence="4">BazhouSP</strain>
    </source>
</reference>
<keyword evidence="2" id="KW-0472">Membrane</keyword>
<comment type="caution">
    <text evidence="4">The sequence shown here is derived from an EMBL/GenBank/DDBJ whole genome shotgun (WGS) entry which is preliminary data.</text>
</comment>